<dbReference type="InterPro" id="IPR013525">
    <property type="entry name" value="ABC2_TM"/>
</dbReference>
<gene>
    <name evidence="7" type="ORF">JQS30_15805</name>
</gene>
<evidence type="ECO:0000313" key="8">
    <source>
        <dbReference type="Proteomes" id="UP000662939"/>
    </source>
</evidence>
<evidence type="ECO:0000256" key="2">
    <source>
        <dbReference type="ARBA" id="ARBA00022692"/>
    </source>
</evidence>
<feature type="transmembrane region" description="Helical" evidence="5">
    <location>
        <begin position="137"/>
        <end position="162"/>
    </location>
</feature>
<evidence type="ECO:0000256" key="3">
    <source>
        <dbReference type="ARBA" id="ARBA00022989"/>
    </source>
</evidence>
<dbReference type="GO" id="GO:0016020">
    <property type="term" value="C:membrane"/>
    <property type="evidence" value="ECO:0007669"/>
    <property type="project" value="UniProtKB-SubCell"/>
</dbReference>
<keyword evidence="2 5" id="KW-0812">Transmembrane</keyword>
<reference evidence="7" key="1">
    <citation type="submission" date="2021-02" db="EMBL/GenBank/DDBJ databases">
        <title>Natronoglycomyces albus gen. nov., sp. nov, a haloalkaliphilic actinobacterium from a soda solonchak soil.</title>
        <authorList>
            <person name="Sorokin D.Y."/>
            <person name="Khijniak T.V."/>
            <person name="Zakharycheva A.P."/>
            <person name="Boueva O.V."/>
            <person name="Ariskina E.V."/>
            <person name="Hahnke R.L."/>
            <person name="Bunk B."/>
            <person name="Sproer C."/>
            <person name="Schumann P."/>
            <person name="Evtushenko L.I."/>
            <person name="Kublanov I.V."/>
        </authorList>
    </citation>
    <scope>NUCLEOTIDE SEQUENCE</scope>
    <source>
        <strain evidence="7">DSM 106290</strain>
    </source>
</reference>
<dbReference type="KEGG" id="nav:JQS30_15805"/>
<name>A0A895XP89_9ACTN</name>
<evidence type="ECO:0000256" key="1">
    <source>
        <dbReference type="ARBA" id="ARBA00004141"/>
    </source>
</evidence>
<evidence type="ECO:0000256" key="4">
    <source>
        <dbReference type="ARBA" id="ARBA00023136"/>
    </source>
</evidence>
<dbReference type="RefSeq" id="WP_213171201.1">
    <property type="nucleotide sequence ID" value="NZ_CP070496.1"/>
</dbReference>
<feature type="domain" description="ABC-2 type transporter transmembrane" evidence="6">
    <location>
        <begin position="15"/>
        <end position="212"/>
    </location>
</feature>
<dbReference type="PANTHER" id="PTHR43229:SF6">
    <property type="entry name" value="ABC-TYPE MULTIDRUG TRANSPORT SYSTEM, PERMEASE COMPONENT"/>
    <property type="match status" value="1"/>
</dbReference>
<accession>A0A895XP89</accession>
<evidence type="ECO:0000259" key="6">
    <source>
        <dbReference type="Pfam" id="PF01061"/>
    </source>
</evidence>
<dbReference type="InterPro" id="IPR051784">
    <property type="entry name" value="Nod_factor_ABC_transporter"/>
</dbReference>
<comment type="subcellular location">
    <subcellularLocation>
        <location evidence="1">Membrane</location>
        <topology evidence="1">Multi-pass membrane protein</topology>
    </subcellularLocation>
</comment>
<keyword evidence="3 5" id="KW-1133">Transmembrane helix</keyword>
<organism evidence="7 8">
    <name type="scientific">Natronoglycomyces albus</name>
    <dbReference type="NCBI Taxonomy" id="2811108"/>
    <lineage>
        <taxon>Bacteria</taxon>
        <taxon>Bacillati</taxon>
        <taxon>Actinomycetota</taxon>
        <taxon>Actinomycetes</taxon>
        <taxon>Glycomycetales</taxon>
        <taxon>Glycomycetaceae</taxon>
        <taxon>Natronoglycomyces</taxon>
    </lineage>
</organism>
<feature type="transmembrane region" description="Helical" evidence="5">
    <location>
        <begin position="106"/>
        <end position="131"/>
    </location>
</feature>
<evidence type="ECO:0000313" key="7">
    <source>
        <dbReference type="EMBL" id="QSB05199.1"/>
    </source>
</evidence>
<feature type="transmembrane region" description="Helical" evidence="5">
    <location>
        <begin position="221"/>
        <end position="243"/>
    </location>
</feature>
<keyword evidence="8" id="KW-1185">Reference proteome</keyword>
<dbReference type="GO" id="GO:0140359">
    <property type="term" value="F:ABC-type transporter activity"/>
    <property type="evidence" value="ECO:0007669"/>
    <property type="project" value="InterPro"/>
</dbReference>
<dbReference type="AlphaFoldDB" id="A0A895XP89"/>
<dbReference type="EMBL" id="CP070496">
    <property type="protein sequence ID" value="QSB05199.1"/>
    <property type="molecule type" value="Genomic_DNA"/>
</dbReference>
<protein>
    <submittedName>
        <fullName evidence="7">ABC transporter permease</fullName>
    </submittedName>
</protein>
<dbReference type="Pfam" id="PF01061">
    <property type="entry name" value="ABC2_membrane"/>
    <property type="match status" value="1"/>
</dbReference>
<keyword evidence="4 5" id="KW-0472">Membrane</keyword>
<feature type="transmembrane region" description="Helical" evidence="5">
    <location>
        <begin position="26"/>
        <end position="45"/>
    </location>
</feature>
<feature type="transmembrane region" description="Helical" evidence="5">
    <location>
        <begin position="51"/>
        <end position="70"/>
    </location>
</feature>
<evidence type="ECO:0000256" key="5">
    <source>
        <dbReference type="SAM" id="Phobius"/>
    </source>
</evidence>
<dbReference type="PANTHER" id="PTHR43229">
    <property type="entry name" value="NODULATION PROTEIN J"/>
    <property type="match status" value="1"/>
</dbReference>
<sequence>MTLSARPITEAMRFQSRIIRGNPGTLLPLITTPFLTATLLAIFDHIGREDIAAYAVIAPAIMALLGVAIGESGEIIFRDRNTGVLEAQMGAPSSFASVLAGRIGTVLAFGLIGLVQAWLVAALGFGVIVAVEHLVPFVLATVLCLVGMVAMAILMAATFVVGRSVRAFQNAISYPLFLFGGVLVPLELLPTVVEWIGRLFFLSWVTDLLRDSVLAAPVENLWPRLGIATLLVGLTLAAAIAVLSRLVQRLRTTGNVSLV</sequence>
<dbReference type="Proteomes" id="UP000662939">
    <property type="component" value="Chromosome"/>
</dbReference>
<proteinExistence type="predicted"/>
<feature type="transmembrane region" description="Helical" evidence="5">
    <location>
        <begin position="174"/>
        <end position="201"/>
    </location>
</feature>